<dbReference type="PANTHER" id="PTHR13374:SF3">
    <property type="entry name" value="DET1 HOMOLOG"/>
    <property type="match status" value="1"/>
</dbReference>
<dbReference type="Proteomes" id="UP000236333">
    <property type="component" value="Unassembled WGS sequence"/>
</dbReference>
<sequence>MTTSLPKNVFSSLMARELGGRRPGTATGHSRRMYQSICPTSKAQQLDVPEVHISRFSPCGQYLRASAGRKLLQLLPPAAGASNALSSSPYLDPALYGYDDRVVSPYIRTRPSLEQPIAFRPRNRPDRAGGFRLEAGPYEAVVVRDRRFPRSVTHLAHPDAPFLLTVFSVFQQTSLNINYRG</sequence>
<dbReference type="InterPro" id="IPR019138">
    <property type="entry name" value="De-etiolated_protein_1_Det1"/>
</dbReference>
<evidence type="ECO:0000313" key="2">
    <source>
        <dbReference type="Proteomes" id="UP000236333"/>
    </source>
</evidence>
<keyword evidence="2" id="KW-1185">Reference proteome</keyword>
<dbReference type="PANTHER" id="PTHR13374">
    <property type="entry name" value="DET1 HOMOLOG DE-ETIOLATED-1 HOMOLOG"/>
    <property type="match status" value="1"/>
</dbReference>
<accession>A0A2J8AET2</accession>
<evidence type="ECO:0000313" key="1">
    <source>
        <dbReference type="EMBL" id="PNH11027.1"/>
    </source>
</evidence>
<dbReference type="GO" id="GO:1990756">
    <property type="term" value="F:ubiquitin-like ligase-substrate adaptor activity"/>
    <property type="evidence" value="ECO:0007669"/>
    <property type="project" value="TreeGrafter"/>
</dbReference>
<dbReference type="GO" id="GO:0031461">
    <property type="term" value="C:cullin-RING ubiquitin ligase complex"/>
    <property type="evidence" value="ECO:0007669"/>
    <property type="project" value="TreeGrafter"/>
</dbReference>
<dbReference type="AlphaFoldDB" id="A0A2J8AET2"/>
<proteinExistence type="predicted"/>
<gene>
    <name evidence="1" type="ORF">TSOC_002189</name>
</gene>
<comment type="caution">
    <text evidence="1">The sequence shown here is derived from an EMBL/GenBank/DDBJ whole genome shotgun (WGS) entry which is preliminary data.</text>
</comment>
<dbReference type="Pfam" id="PF09737">
    <property type="entry name" value="Det1"/>
    <property type="match status" value="1"/>
</dbReference>
<reference evidence="1 2" key="1">
    <citation type="journal article" date="2017" name="Mol. Biol. Evol.">
        <title>The 4-celled Tetrabaena socialis nuclear genome reveals the essential components for genetic control of cell number at the origin of multicellularity in the volvocine lineage.</title>
        <authorList>
            <person name="Featherston J."/>
            <person name="Arakaki Y."/>
            <person name="Hanschen E.R."/>
            <person name="Ferris P.J."/>
            <person name="Michod R.E."/>
            <person name="Olson B.J.S.C."/>
            <person name="Nozaki H."/>
            <person name="Durand P.M."/>
        </authorList>
    </citation>
    <scope>NUCLEOTIDE SEQUENCE [LARGE SCALE GENOMIC DNA]</scope>
    <source>
        <strain evidence="1 2">NIES-571</strain>
    </source>
</reference>
<organism evidence="1 2">
    <name type="scientific">Tetrabaena socialis</name>
    <dbReference type="NCBI Taxonomy" id="47790"/>
    <lineage>
        <taxon>Eukaryota</taxon>
        <taxon>Viridiplantae</taxon>
        <taxon>Chlorophyta</taxon>
        <taxon>core chlorophytes</taxon>
        <taxon>Chlorophyceae</taxon>
        <taxon>CS clade</taxon>
        <taxon>Chlamydomonadales</taxon>
        <taxon>Tetrabaenaceae</taxon>
        <taxon>Tetrabaena</taxon>
    </lineage>
</organism>
<dbReference type="OrthoDB" id="18339at2759"/>
<dbReference type="GO" id="GO:0032436">
    <property type="term" value="P:positive regulation of proteasomal ubiquitin-dependent protein catabolic process"/>
    <property type="evidence" value="ECO:0007669"/>
    <property type="project" value="TreeGrafter"/>
</dbReference>
<protein>
    <submittedName>
        <fullName evidence="1">Uncharacterized protein</fullName>
    </submittedName>
</protein>
<dbReference type="GO" id="GO:0016567">
    <property type="term" value="P:protein ubiquitination"/>
    <property type="evidence" value="ECO:0007669"/>
    <property type="project" value="TreeGrafter"/>
</dbReference>
<dbReference type="GO" id="GO:0005634">
    <property type="term" value="C:nucleus"/>
    <property type="evidence" value="ECO:0007669"/>
    <property type="project" value="TreeGrafter"/>
</dbReference>
<name>A0A2J8AET2_9CHLO</name>
<dbReference type="EMBL" id="PGGS01000040">
    <property type="protein sequence ID" value="PNH11027.1"/>
    <property type="molecule type" value="Genomic_DNA"/>
</dbReference>
<dbReference type="GO" id="GO:0031625">
    <property type="term" value="F:ubiquitin protein ligase binding"/>
    <property type="evidence" value="ECO:0007669"/>
    <property type="project" value="TreeGrafter"/>
</dbReference>